<dbReference type="GO" id="GO:0004074">
    <property type="term" value="F:biliverdin reductase [NAD(P)H] activity"/>
    <property type="evidence" value="ECO:0007669"/>
    <property type="project" value="TreeGrafter"/>
</dbReference>
<evidence type="ECO:0000313" key="3">
    <source>
        <dbReference type="Proteomes" id="UP001225933"/>
    </source>
</evidence>
<dbReference type="InterPro" id="IPR016040">
    <property type="entry name" value="NAD(P)-bd_dom"/>
</dbReference>
<accession>A0AAJ1R108</accession>
<dbReference type="EMBL" id="JAUHGV010000003">
    <property type="protein sequence ID" value="MDN4011741.1"/>
    <property type="molecule type" value="Genomic_DNA"/>
</dbReference>
<dbReference type="Pfam" id="PF13460">
    <property type="entry name" value="NAD_binding_10"/>
    <property type="match status" value="1"/>
</dbReference>
<reference evidence="2" key="1">
    <citation type="submission" date="2023-06" db="EMBL/GenBank/DDBJ databases">
        <title>Two Chryseobacterium gambrini strains from China.</title>
        <authorList>
            <person name="Zeng J."/>
            <person name="Wu Y."/>
        </authorList>
    </citation>
    <scope>NUCLEOTIDE SEQUENCE</scope>
    <source>
        <strain evidence="2">SQ219</strain>
    </source>
</reference>
<proteinExistence type="predicted"/>
<dbReference type="Gene3D" id="3.40.50.720">
    <property type="entry name" value="NAD(P)-binding Rossmann-like Domain"/>
    <property type="match status" value="1"/>
</dbReference>
<dbReference type="RefSeq" id="WP_214589673.1">
    <property type="nucleotide sequence ID" value="NZ_JAUHGV010000003.1"/>
</dbReference>
<name>A0AAJ1R108_9FLAO</name>
<protein>
    <submittedName>
        <fullName evidence="2">NAD(P)H-binding protein</fullName>
    </submittedName>
</protein>
<dbReference type="GO" id="GO:0042602">
    <property type="term" value="F:riboflavin reductase (NADPH) activity"/>
    <property type="evidence" value="ECO:0007669"/>
    <property type="project" value="TreeGrafter"/>
</dbReference>
<dbReference type="InterPro" id="IPR036291">
    <property type="entry name" value="NAD(P)-bd_dom_sf"/>
</dbReference>
<comment type="caution">
    <text evidence="2">The sequence shown here is derived from an EMBL/GenBank/DDBJ whole genome shotgun (WGS) entry which is preliminary data.</text>
</comment>
<dbReference type="SUPFAM" id="SSF51735">
    <property type="entry name" value="NAD(P)-binding Rossmann-fold domains"/>
    <property type="match status" value="1"/>
</dbReference>
<dbReference type="InterPro" id="IPR051606">
    <property type="entry name" value="Polyketide_Oxido-like"/>
</dbReference>
<gene>
    <name evidence="2" type="ORF">QX233_04645</name>
</gene>
<sequence>MNTNTIAVIGGTGKSGQFLVQNLLNKQYPIRMLLRNPENFTLKSPLINIVKGDVRNSEAVHHLIKDCNVVISTLGQSVGEKSIFSDATGNIIKAMNSYGINRYIVTTGLNVNTPFDHKNEKVKMATDWMYQNYPETTTDKQKEYELLNKSNLNWTLVRLPLINLTDESFATETSLQDCKGETISATDLAKFLISQMDDQTFCKQSPFLYNI</sequence>
<dbReference type="PANTHER" id="PTHR43355">
    <property type="entry name" value="FLAVIN REDUCTASE (NADPH)"/>
    <property type="match status" value="1"/>
</dbReference>
<evidence type="ECO:0000313" key="2">
    <source>
        <dbReference type="EMBL" id="MDN4011741.1"/>
    </source>
</evidence>
<feature type="domain" description="NAD(P)-binding" evidence="1">
    <location>
        <begin position="10"/>
        <end position="198"/>
    </location>
</feature>
<dbReference type="PANTHER" id="PTHR43355:SF2">
    <property type="entry name" value="FLAVIN REDUCTASE (NADPH)"/>
    <property type="match status" value="1"/>
</dbReference>
<dbReference type="Proteomes" id="UP001225933">
    <property type="component" value="Unassembled WGS sequence"/>
</dbReference>
<evidence type="ECO:0000259" key="1">
    <source>
        <dbReference type="Pfam" id="PF13460"/>
    </source>
</evidence>
<dbReference type="AlphaFoldDB" id="A0AAJ1R108"/>
<organism evidence="2 3">
    <name type="scientific">Chryseobacterium gambrini</name>
    <dbReference type="NCBI Taxonomy" id="373672"/>
    <lineage>
        <taxon>Bacteria</taxon>
        <taxon>Pseudomonadati</taxon>
        <taxon>Bacteroidota</taxon>
        <taxon>Flavobacteriia</taxon>
        <taxon>Flavobacteriales</taxon>
        <taxon>Weeksellaceae</taxon>
        <taxon>Chryseobacterium group</taxon>
        <taxon>Chryseobacterium</taxon>
    </lineage>
</organism>